<dbReference type="InterPro" id="IPR035373">
    <property type="entry name" value="Melibiase/NAGA_C"/>
</dbReference>
<evidence type="ECO:0000256" key="9">
    <source>
        <dbReference type="ARBA" id="ARBA00023295"/>
    </source>
</evidence>
<dbReference type="GO" id="GO:0009311">
    <property type="term" value="P:oligosaccharide metabolic process"/>
    <property type="evidence" value="ECO:0007669"/>
    <property type="project" value="TreeGrafter"/>
</dbReference>
<keyword evidence="4 10" id="KW-0378">Hydrolase</keyword>
<keyword evidence="5" id="KW-0443">Lipid metabolism</keyword>
<keyword evidence="15" id="KW-1185">Reference proteome</keyword>
<dbReference type="FunFam" id="3.20.20.70:FF:000197">
    <property type="entry name" value="Alpha-galactosidase"/>
    <property type="match status" value="1"/>
</dbReference>
<dbReference type="OrthoDB" id="5795902at2759"/>
<dbReference type="EnsemblMetazoa" id="CapteT183492">
    <property type="protein sequence ID" value="CapteP183492"/>
    <property type="gene ID" value="CapteG183492"/>
</dbReference>
<dbReference type="InterPro" id="IPR002241">
    <property type="entry name" value="Glyco_hydro_27"/>
</dbReference>
<dbReference type="Gene3D" id="2.60.40.1180">
    <property type="entry name" value="Golgi alpha-mannosidase II"/>
    <property type="match status" value="1"/>
</dbReference>
<dbReference type="HOGENOM" id="CLU_013093_0_0_1"/>
<dbReference type="InterPro" id="IPR013785">
    <property type="entry name" value="Aldolase_TIM"/>
</dbReference>
<dbReference type="PRINTS" id="PR00740">
    <property type="entry name" value="GLHYDRLASE27"/>
</dbReference>
<comment type="subcellular location">
    <subcellularLocation>
        <location evidence="1">Lysosome</location>
    </subcellularLocation>
</comment>
<dbReference type="OMA" id="FGLYHDI"/>
<evidence type="ECO:0000256" key="2">
    <source>
        <dbReference type="ARBA" id="ARBA00009743"/>
    </source>
</evidence>
<dbReference type="AlphaFoldDB" id="R7TSD7"/>
<evidence type="ECO:0000313" key="15">
    <source>
        <dbReference type="Proteomes" id="UP000014760"/>
    </source>
</evidence>
<evidence type="ECO:0000256" key="11">
    <source>
        <dbReference type="SAM" id="SignalP"/>
    </source>
</evidence>
<evidence type="ECO:0000256" key="5">
    <source>
        <dbReference type="ARBA" id="ARBA00023098"/>
    </source>
</evidence>
<evidence type="ECO:0000256" key="7">
    <source>
        <dbReference type="ARBA" id="ARBA00023180"/>
    </source>
</evidence>
<dbReference type="Gene3D" id="3.20.20.70">
    <property type="entry name" value="Aldolase class I"/>
    <property type="match status" value="1"/>
</dbReference>
<comment type="similarity">
    <text evidence="2 10">Belongs to the glycosyl hydrolase 27 family.</text>
</comment>
<evidence type="ECO:0000256" key="1">
    <source>
        <dbReference type="ARBA" id="ARBA00004371"/>
    </source>
</evidence>
<dbReference type="PANTHER" id="PTHR11452:SF14">
    <property type="entry name" value="ALPHA-GALACTOSIDASE A"/>
    <property type="match status" value="1"/>
</dbReference>
<dbReference type="STRING" id="283909.R7TSD7"/>
<dbReference type="EC" id="3.2.1.-" evidence="10"/>
<evidence type="ECO:0000313" key="14">
    <source>
        <dbReference type="EnsemblMetazoa" id="CapteP183492"/>
    </source>
</evidence>
<keyword evidence="7" id="KW-0325">Glycoprotein</keyword>
<dbReference type="CDD" id="cd14792">
    <property type="entry name" value="GH27"/>
    <property type="match status" value="1"/>
</dbReference>
<evidence type="ECO:0000256" key="6">
    <source>
        <dbReference type="ARBA" id="ARBA00023157"/>
    </source>
</evidence>
<keyword evidence="11" id="KW-0732">Signal</keyword>
<proteinExistence type="inferred from homology"/>
<dbReference type="GO" id="GO:0005764">
    <property type="term" value="C:lysosome"/>
    <property type="evidence" value="ECO:0007669"/>
    <property type="project" value="UniProtKB-SubCell"/>
</dbReference>
<evidence type="ECO:0000256" key="3">
    <source>
        <dbReference type="ARBA" id="ARBA00011738"/>
    </source>
</evidence>
<organism evidence="13">
    <name type="scientific">Capitella teleta</name>
    <name type="common">Polychaete worm</name>
    <dbReference type="NCBI Taxonomy" id="283909"/>
    <lineage>
        <taxon>Eukaryota</taxon>
        <taxon>Metazoa</taxon>
        <taxon>Spiralia</taxon>
        <taxon>Lophotrochozoa</taxon>
        <taxon>Annelida</taxon>
        <taxon>Polychaeta</taxon>
        <taxon>Sedentaria</taxon>
        <taxon>Scolecida</taxon>
        <taxon>Capitellidae</taxon>
        <taxon>Capitella</taxon>
    </lineage>
</organism>
<evidence type="ECO:0000256" key="10">
    <source>
        <dbReference type="RuleBase" id="RU361168"/>
    </source>
</evidence>
<dbReference type="SUPFAM" id="SSF51011">
    <property type="entry name" value="Glycosyl hydrolase domain"/>
    <property type="match status" value="1"/>
</dbReference>
<keyword evidence="8" id="KW-0458">Lysosome</keyword>
<dbReference type="Proteomes" id="UP000014760">
    <property type="component" value="Unassembled WGS sequence"/>
</dbReference>
<keyword evidence="6 10" id="KW-1015">Disulfide bond</keyword>
<dbReference type="PROSITE" id="PS00512">
    <property type="entry name" value="ALPHA_GALACTOSIDASE"/>
    <property type="match status" value="1"/>
</dbReference>
<accession>R7TSD7</accession>
<dbReference type="GO" id="GO:0016139">
    <property type="term" value="P:glycoside catabolic process"/>
    <property type="evidence" value="ECO:0007669"/>
    <property type="project" value="TreeGrafter"/>
</dbReference>
<dbReference type="InterPro" id="IPR013780">
    <property type="entry name" value="Glyco_hydro_b"/>
</dbReference>
<gene>
    <name evidence="13" type="ORF">CAPTEDRAFT_183492</name>
</gene>
<dbReference type="Pfam" id="PF17450">
    <property type="entry name" value="Melibiase_2_C"/>
    <property type="match status" value="1"/>
</dbReference>
<dbReference type="InterPro" id="IPR017853">
    <property type="entry name" value="GH"/>
</dbReference>
<feature type="chain" id="PRO_5008787298" description="Alpha-galactosidase" evidence="11">
    <location>
        <begin position="19"/>
        <end position="408"/>
    </location>
</feature>
<dbReference type="GO" id="GO:0006629">
    <property type="term" value="P:lipid metabolic process"/>
    <property type="evidence" value="ECO:0007669"/>
    <property type="project" value="UniProtKB-KW"/>
</dbReference>
<dbReference type="EMBL" id="KB308810">
    <property type="protein sequence ID" value="ELT96522.1"/>
    <property type="molecule type" value="Genomic_DNA"/>
</dbReference>
<evidence type="ECO:0000256" key="4">
    <source>
        <dbReference type="ARBA" id="ARBA00022801"/>
    </source>
</evidence>
<evidence type="ECO:0000259" key="12">
    <source>
        <dbReference type="Pfam" id="PF17450"/>
    </source>
</evidence>
<dbReference type="Pfam" id="PF16499">
    <property type="entry name" value="Melibiase_2"/>
    <property type="match status" value="1"/>
</dbReference>
<name>R7TSD7_CAPTE</name>
<comment type="subunit">
    <text evidence="3 10">Homodimer.</text>
</comment>
<dbReference type="EMBL" id="AMQN01002270">
    <property type="status" value="NOT_ANNOTATED_CDS"/>
    <property type="molecule type" value="Genomic_DNA"/>
</dbReference>
<sequence length="408" mass="45785">MWNSLLIIAYSWLPIIHALDNGLALTPPMGWLSWERFECNTNCREDPDNCIGERLVMQMADRMAQDGFLAAGYEYIALDDCWPARDRDPKGNILPDPERFPHGMKALADYVHSLGLKLGLYADVGRHTCAGFPGSLDHYEQDSNTFAEWGVDMVKFDGCNTDEQHFEIGYPLFGFYLNKTRRPIMYSCEWALYARAKGFKANYTAVAETCNTFRVYGDIWDNYESIQSISKWYADDEGNFSAVAAPGSFNDADMLVIGNYGLSKDGAKSQMGFWAMVASPLLMSVDLRTIDTFSKELLQNKRVLKINQDPLGVQGKAIIQFLDGNLQVWTRPLSARGSFAIAIVYLLQVGQPLRTSFSLKQLGLTHQRGYNFTEVFDGGHFGSFKPNENITSFVNPSGIVLLTAEPLN</sequence>
<keyword evidence="9 10" id="KW-0326">Glycosidase</keyword>
<dbReference type="InterPro" id="IPR000111">
    <property type="entry name" value="Glyco_hydro_27/36_CS"/>
</dbReference>
<dbReference type="GO" id="GO:0004557">
    <property type="term" value="F:alpha-galactosidase activity"/>
    <property type="evidence" value="ECO:0007669"/>
    <property type="project" value="TreeGrafter"/>
</dbReference>
<reference evidence="14" key="3">
    <citation type="submission" date="2015-06" db="UniProtKB">
        <authorList>
            <consortium name="EnsemblMetazoa"/>
        </authorList>
    </citation>
    <scope>IDENTIFICATION</scope>
</reference>
<dbReference type="SUPFAM" id="SSF51445">
    <property type="entry name" value="(Trans)glycosidases"/>
    <property type="match status" value="1"/>
</dbReference>
<feature type="domain" description="Alpha galactosidase A C-terminal" evidence="12">
    <location>
        <begin position="312"/>
        <end position="398"/>
    </location>
</feature>
<reference evidence="13 15" key="2">
    <citation type="journal article" date="2013" name="Nature">
        <title>Insights into bilaterian evolution from three spiralian genomes.</title>
        <authorList>
            <person name="Simakov O."/>
            <person name="Marletaz F."/>
            <person name="Cho S.J."/>
            <person name="Edsinger-Gonzales E."/>
            <person name="Havlak P."/>
            <person name="Hellsten U."/>
            <person name="Kuo D.H."/>
            <person name="Larsson T."/>
            <person name="Lv J."/>
            <person name="Arendt D."/>
            <person name="Savage R."/>
            <person name="Osoegawa K."/>
            <person name="de Jong P."/>
            <person name="Grimwood J."/>
            <person name="Chapman J.A."/>
            <person name="Shapiro H."/>
            <person name="Aerts A."/>
            <person name="Otillar R.P."/>
            <person name="Terry A.Y."/>
            <person name="Boore J.L."/>
            <person name="Grigoriev I.V."/>
            <person name="Lindberg D.R."/>
            <person name="Seaver E.C."/>
            <person name="Weisblat D.A."/>
            <person name="Putnam N.H."/>
            <person name="Rokhsar D.S."/>
        </authorList>
    </citation>
    <scope>NUCLEOTIDE SEQUENCE</scope>
    <source>
        <strain evidence="13 15">I ESC-2004</strain>
    </source>
</reference>
<evidence type="ECO:0000256" key="8">
    <source>
        <dbReference type="ARBA" id="ARBA00023228"/>
    </source>
</evidence>
<feature type="signal peptide" evidence="11">
    <location>
        <begin position="1"/>
        <end position="18"/>
    </location>
</feature>
<dbReference type="PANTHER" id="PTHR11452">
    <property type="entry name" value="ALPHA-GALACTOSIDASE/ALPHA-N-ACETYLGALACTOSAMINIDASE"/>
    <property type="match status" value="1"/>
</dbReference>
<protein>
    <recommendedName>
        <fullName evidence="10">Alpha-galactosidase</fullName>
        <ecNumber evidence="10">3.2.1.-</ecNumber>
    </recommendedName>
</protein>
<evidence type="ECO:0000313" key="13">
    <source>
        <dbReference type="EMBL" id="ELT96522.1"/>
    </source>
</evidence>
<reference evidence="15" key="1">
    <citation type="submission" date="2012-12" db="EMBL/GenBank/DDBJ databases">
        <authorList>
            <person name="Hellsten U."/>
            <person name="Grimwood J."/>
            <person name="Chapman J.A."/>
            <person name="Shapiro H."/>
            <person name="Aerts A."/>
            <person name="Otillar R.P."/>
            <person name="Terry A.Y."/>
            <person name="Boore J.L."/>
            <person name="Simakov O."/>
            <person name="Marletaz F."/>
            <person name="Cho S.-J."/>
            <person name="Edsinger-Gonzales E."/>
            <person name="Havlak P."/>
            <person name="Kuo D.-H."/>
            <person name="Larsson T."/>
            <person name="Lv J."/>
            <person name="Arendt D."/>
            <person name="Savage R."/>
            <person name="Osoegawa K."/>
            <person name="de Jong P."/>
            <person name="Lindberg D.R."/>
            <person name="Seaver E.C."/>
            <person name="Weisblat D.A."/>
            <person name="Putnam N.H."/>
            <person name="Grigoriev I.V."/>
            <person name="Rokhsar D.S."/>
        </authorList>
    </citation>
    <scope>NUCLEOTIDE SEQUENCE</scope>
    <source>
        <strain evidence="15">I ESC-2004</strain>
    </source>
</reference>